<keyword evidence="3" id="KW-1185">Reference proteome</keyword>
<evidence type="ECO:0000256" key="1">
    <source>
        <dbReference type="SAM" id="MobiDB-lite"/>
    </source>
</evidence>
<evidence type="ECO:0000313" key="2">
    <source>
        <dbReference type="EMBL" id="KAJ7037216.1"/>
    </source>
</evidence>
<proteinExistence type="predicted"/>
<comment type="caution">
    <text evidence="2">The sequence shown here is derived from an EMBL/GenBank/DDBJ whole genome shotgun (WGS) entry which is preliminary data.</text>
</comment>
<dbReference type="AlphaFoldDB" id="A0AAD6T061"/>
<feature type="region of interest" description="Disordered" evidence="1">
    <location>
        <begin position="311"/>
        <end position="364"/>
    </location>
</feature>
<evidence type="ECO:0000313" key="3">
    <source>
        <dbReference type="Proteomes" id="UP001218188"/>
    </source>
</evidence>
<reference evidence="2" key="1">
    <citation type="submission" date="2023-03" db="EMBL/GenBank/DDBJ databases">
        <title>Massive genome expansion in bonnet fungi (Mycena s.s.) driven by repeated elements and novel gene families across ecological guilds.</title>
        <authorList>
            <consortium name="Lawrence Berkeley National Laboratory"/>
            <person name="Harder C.B."/>
            <person name="Miyauchi S."/>
            <person name="Viragh M."/>
            <person name="Kuo A."/>
            <person name="Thoen E."/>
            <person name="Andreopoulos B."/>
            <person name="Lu D."/>
            <person name="Skrede I."/>
            <person name="Drula E."/>
            <person name="Henrissat B."/>
            <person name="Morin E."/>
            <person name="Kohler A."/>
            <person name="Barry K."/>
            <person name="LaButti K."/>
            <person name="Morin E."/>
            <person name="Salamov A."/>
            <person name="Lipzen A."/>
            <person name="Mereny Z."/>
            <person name="Hegedus B."/>
            <person name="Baldrian P."/>
            <person name="Stursova M."/>
            <person name="Weitz H."/>
            <person name="Taylor A."/>
            <person name="Grigoriev I.V."/>
            <person name="Nagy L.G."/>
            <person name="Martin F."/>
            <person name="Kauserud H."/>
        </authorList>
    </citation>
    <scope>NUCLEOTIDE SEQUENCE</scope>
    <source>
        <strain evidence="2">CBHHK200</strain>
    </source>
</reference>
<dbReference type="EMBL" id="JARJCM010000038">
    <property type="protein sequence ID" value="KAJ7037216.1"/>
    <property type="molecule type" value="Genomic_DNA"/>
</dbReference>
<dbReference type="Proteomes" id="UP001218188">
    <property type="component" value="Unassembled WGS sequence"/>
</dbReference>
<feature type="region of interest" description="Disordered" evidence="1">
    <location>
        <begin position="245"/>
        <end position="278"/>
    </location>
</feature>
<organism evidence="2 3">
    <name type="scientific">Mycena alexandri</name>
    <dbReference type="NCBI Taxonomy" id="1745969"/>
    <lineage>
        <taxon>Eukaryota</taxon>
        <taxon>Fungi</taxon>
        <taxon>Dikarya</taxon>
        <taxon>Basidiomycota</taxon>
        <taxon>Agaricomycotina</taxon>
        <taxon>Agaricomycetes</taxon>
        <taxon>Agaricomycetidae</taxon>
        <taxon>Agaricales</taxon>
        <taxon>Marasmiineae</taxon>
        <taxon>Mycenaceae</taxon>
        <taxon>Mycena</taxon>
    </lineage>
</organism>
<name>A0AAD6T061_9AGAR</name>
<accession>A0AAD6T061</accession>
<feature type="region of interest" description="Disordered" evidence="1">
    <location>
        <begin position="18"/>
        <end position="39"/>
    </location>
</feature>
<sequence length="444" mass="48659">MAQSHVCVFVDPRPLSLPPPPSLVPSTLDYSPEDHRRRETQAACNIRSGWYLKASDARKTQAQHPGPTLGSQLGARQAIAHRASSRVELVRPHRAPHQAPPKRRSPIVILKMLLLPRQAPRLALFSSLKSFLKYYSPNHLALPVSSKYLWSPTIVIVVCIIKVLRSAYWSRDPSGAECLSAGEAKNEGFPDIDCCMWAVAGSWDAGVYTGIRQFHEAKGFDPYSQELATKLGYPLYQVSCEGDDLSEPLQESNKEDDYSDSNGGNGFPHSDDQESGTEARALRATVLAGDTEINTYEHEDFLSDLHQTDERNATTPLSTPPVNPLSGSTESARNGRKRSYPAAFRDEEYGNSDELADGQAPRSKRAPILSSGFLPREALSLDGIIPTSFASSSRVTPDNVCFSSNFLPSTVPLEELDDLVDPLRDLDAAEVDAVMILSQLGARS</sequence>
<protein>
    <submittedName>
        <fullName evidence="2">Uncharacterized protein</fullName>
    </submittedName>
</protein>
<gene>
    <name evidence="2" type="ORF">C8F04DRAFT_1331606</name>
</gene>